<sequence length="1194" mass="135663">MSSKLTEASISNCQAKFNLSYHVLYAYWCQQLVGFEGKNVLEVGGSLPKEFVFDYLDAESWSAIESPDYEIALKEIGTASQGSNLYNIEDYSKLSFNIEKLSKYNLFAANIEDLPNNHYHKYDLIFSIAAFEHIHKFPQALEKMFLALKPEGQLFSVFSPIWSAHDGHHLPPITEFNQGKVFDFHNSPIPAWGHLMMKPPELCRYLYQFTDKQTADLITYYVYNSPHINRLFNEDYVEFINQSPFIVKRLERIGLINIEKVTQERLEKLYPGRTQFANNGILVILEKPKDKNLTSKLWQISNFSEQPTTDVSKKFVSEPVVKLDNNLTNSAERQSKPRIDVVLQATGIHGWSFSQGWINTLQKQGLLHRVFKPIADFVAEEPKYDDGLFEYLKNPQADIILLLGFDWHSQPLHNTVKWQERWRKAPIKKIALLQECYSAEVVQSTPEWKQRMRQALISTTLCVEGLICHHEPDVEFLQKQEKISLPIVFQPFYIDGDKFKNNIHFLNRKKSALFKGKAPKFFTEATYNERRSLTSVLSRCKNVDLFELQSDVLLTNPTEAVEMYVNDLNSYQLQLNLPSIAPTLTVRPFEVMGCGSLLLQNKVIGNKSNKLFQDWKHLVYYDPQNPTDLLEKIEYLLKNQDAAKNIAEQGYNLCINHHTIEHRIQAIITWINNNLEVEDVNSKKIEDIDFKSKTNISFRQTTEAEKVVLLIIIDGVFFQLYKTGIARVWRSLLEEWVKSGFARHIIVLDRARTAPAIAGIKYRPVPAYDYGNTDADRAMLQQVCNEENADLFISSYYTTPLSTPSVFLAHDMIPELMGANLNHPMWREKHYGIQHATAYITVSEQTARDLVKFFPDISLESVTVAQNGVDRQIFSPADSDAIARFKMKYGISKPYFLIVGAGAGYKNSILFFQAFAQLHSKQGFDIICTGSGYVSDVDFRTYTSGSTVHILQLSDEELSVAYSGAVALVYPSKYEGFGLPVLEAIACGCPVITCANGAIPEVAAKAALYVNDEDVDGLANALCEIQKPIVRNTLTFAGLQQAQKFSWSKMAETVSSALINTTLLPLNLREINLIIFPDWSQSEETISEELEQVIRAIATYPDSNKITILVDRGTLDEEEVGLILSDVSMNLLMQEDLDISDSAEISLIGQLSEVQWQALLPRIQARIVMENENRDAIAQVKAESIPSCELGKYC</sequence>
<organism evidence="5 6">
    <name type="scientific">Chroococcidiopsis cubana SAG 39.79</name>
    <dbReference type="NCBI Taxonomy" id="388085"/>
    <lineage>
        <taxon>Bacteria</taxon>
        <taxon>Bacillati</taxon>
        <taxon>Cyanobacteriota</taxon>
        <taxon>Cyanophyceae</taxon>
        <taxon>Chroococcidiopsidales</taxon>
        <taxon>Chroococcidiopsidaceae</taxon>
        <taxon>Chroococcidiopsis</taxon>
    </lineage>
</organism>
<dbReference type="Gene3D" id="3.40.50.2000">
    <property type="entry name" value="Glycogen Phosphorylase B"/>
    <property type="match status" value="2"/>
</dbReference>
<feature type="domain" description="Methyltransferase type 11" evidence="2">
    <location>
        <begin position="104"/>
        <end position="155"/>
    </location>
</feature>
<dbReference type="Pfam" id="PF13439">
    <property type="entry name" value="Glyco_transf_4"/>
    <property type="match status" value="1"/>
</dbReference>
<evidence type="ECO:0008006" key="7">
    <source>
        <dbReference type="Google" id="ProtNLM"/>
    </source>
</evidence>
<dbReference type="CDD" id="cd02440">
    <property type="entry name" value="AdoMet_MTases"/>
    <property type="match status" value="1"/>
</dbReference>
<name>A0AB37UDI8_9CYAN</name>
<evidence type="ECO:0000313" key="6">
    <source>
        <dbReference type="Proteomes" id="UP000282574"/>
    </source>
</evidence>
<comment type="caution">
    <text evidence="5">The sequence shown here is derived from an EMBL/GenBank/DDBJ whole genome shotgun (WGS) entry which is preliminary data.</text>
</comment>
<proteinExistence type="predicted"/>
<keyword evidence="1" id="KW-0808">Transferase</keyword>
<evidence type="ECO:0000259" key="3">
    <source>
        <dbReference type="Pfam" id="PF13439"/>
    </source>
</evidence>
<dbReference type="GO" id="GO:0016757">
    <property type="term" value="F:glycosyltransferase activity"/>
    <property type="evidence" value="ECO:0007669"/>
    <property type="project" value="TreeGrafter"/>
</dbReference>
<evidence type="ECO:0000259" key="4">
    <source>
        <dbReference type="Pfam" id="PF13524"/>
    </source>
</evidence>
<dbReference type="InterPro" id="IPR055259">
    <property type="entry name" value="YkvP/CgeB_Glyco_trans-like"/>
</dbReference>
<dbReference type="Pfam" id="PF13524">
    <property type="entry name" value="Glyco_trans_1_2"/>
    <property type="match status" value="1"/>
</dbReference>
<dbReference type="Gene3D" id="3.40.50.150">
    <property type="entry name" value="Vaccinia Virus protein VP39"/>
    <property type="match status" value="1"/>
</dbReference>
<dbReference type="SUPFAM" id="SSF53756">
    <property type="entry name" value="UDP-Glycosyltransferase/glycogen phosphorylase"/>
    <property type="match status" value="1"/>
</dbReference>
<dbReference type="GO" id="GO:0009103">
    <property type="term" value="P:lipopolysaccharide biosynthetic process"/>
    <property type="evidence" value="ECO:0007669"/>
    <property type="project" value="TreeGrafter"/>
</dbReference>
<evidence type="ECO:0000313" key="5">
    <source>
        <dbReference type="EMBL" id="RUT07422.1"/>
    </source>
</evidence>
<dbReference type="PANTHER" id="PTHR46401:SF2">
    <property type="entry name" value="GLYCOSYLTRANSFERASE WBBK-RELATED"/>
    <property type="match status" value="1"/>
</dbReference>
<dbReference type="CDD" id="cd03809">
    <property type="entry name" value="GT4_MtfB-like"/>
    <property type="match status" value="1"/>
</dbReference>
<dbReference type="PANTHER" id="PTHR46401">
    <property type="entry name" value="GLYCOSYLTRANSFERASE WBBK-RELATED"/>
    <property type="match status" value="1"/>
</dbReference>
<reference evidence="5 6" key="1">
    <citation type="journal article" date="2019" name="Genome Biol. Evol.">
        <title>Day and night: Metabolic profiles and evolutionary relationships of six axenic non-marine cyanobacteria.</title>
        <authorList>
            <person name="Will S.E."/>
            <person name="Henke P."/>
            <person name="Boedeker C."/>
            <person name="Huang S."/>
            <person name="Brinkmann H."/>
            <person name="Rohde M."/>
            <person name="Jarek M."/>
            <person name="Friedl T."/>
            <person name="Seufert S."/>
            <person name="Schumacher M."/>
            <person name="Overmann J."/>
            <person name="Neumann-Schaal M."/>
            <person name="Petersen J."/>
        </authorList>
    </citation>
    <scope>NUCLEOTIDE SEQUENCE [LARGE SCALE GENOMIC DNA]</scope>
    <source>
        <strain evidence="5 6">SAG 39.79</strain>
    </source>
</reference>
<dbReference type="Pfam" id="PF08241">
    <property type="entry name" value="Methyltransf_11"/>
    <property type="match status" value="1"/>
</dbReference>
<dbReference type="Pfam" id="PF13692">
    <property type="entry name" value="Glyco_trans_1_4"/>
    <property type="match status" value="1"/>
</dbReference>
<dbReference type="EMBL" id="RSCK01000061">
    <property type="protein sequence ID" value="RUT07422.1"/>
    <property type="molecule type" value="Genomic_DNA"/>
</dbReference>
<evidence type="ECO:0000259" key="2">
    <source>
        <dbReference type="Pfam" id="PF08241"/>
    </source>
</evidence>
<feature type="domain" description="Spore protein YkvP/CgeB glycosyl transferase-like" evidence="4">
    <location>
        <begin position="564"/>
        <end position="668"/>
    </location>
</feature>
<gene>
    <name evidence="5" type="ORF">DSM107010_50320</name>
</gene>
<dbReference type="GO" id="GO:0008757">
    <property type="term" value="F:S-adenosylmethionine-dependent methyltransferase activity"/>
    <property type="evidence" value="ECO:0007669"/>
    <property type="project" value="InterPro"/>
</dbReference>
<evidence type="ECO:0000256" key="1">
    <source>
        <dbReference type="ARBA" id="ARBA00022679"/>
    </source>
</evidence>
<dbReference type="InterPro" id="IPR029063">
    <property type="entry name" value="SAM-dependent_MTases_sf"/>
</dbReference>
<dbReference type="InterPro" id="IPR028098">
    <property type="entry name" value="Glyco_trans_4-like_N"/>
</dbReference>
<dbReference type="InterPro" id="IPR013216">
    <property type="entry name" value="Methyltransf_11"/>
</dbReference>
<feature type="domain" description="Glycosyltransferase subfamily 4-like N-terminal" evidence="3">
    <location>
        <begin position="724"/>
        <end position="871"/>
    </location>
</feature>
<dbReference type="RefSeq" id="WP_199755745.1">
    <property type="nucleotide sequence ID" value="NZ_RSCK01000061.1"/>
</dbReference>
<keyword evidence="6" id="KW-1185">Reference proteome</keyword>
<dbReference type="SUPFAM" id="SSF53335">
    <property type="entry name" value="S-adenosyl-L-methionine-dependent methyltransferases"/>
    <property type="match status" value="1"/>
</dbReference>
<dbReference type="AlphaFoldDB" id="A0AB37UDI8"/>
<accession>A0AB37UDI8</accession>
<protein>
    <recommendedName>
        <fullName evidence="7">Glycosyl transferase family 1 domain-containing protein</fullName>
    </recommendedName>
</protein>
<dbReference type="Proteomes" id="UP000282574">
    <property type="component" value="Unassembled WGS sequence"/>
</dbReference>